<organism evidence="1 2">
    <name type="scientific">Vibrio mediterranei</name>
    <dbReference type="NCBI Taxonomy" id="689"/>
    <lineage>
        <taxon>Bacteria</taxon>
        <taxon>Pseudomonadati</taxon>
        <taxon>Pseudomonadota</taxon>
        <taxon>Gammaproteobacteria</taxon>
        <taxon>Vibrionales</taxon>
        <taxon>Vibrionaceae</taxon>
        <taxon>Vibrio</taxon>
    </lineage>
</organism>
<dbReference type="RefSeq" id="WP_088878332.1">
    <property type="nucleotide sequence ID" value="NZ_CP018309.1"/>
</dbReference>
<dbReference type="KEGG" id="vsh:BSZ05_21490"/>
<gene>
    <name evidence="1" type="ORF">BSZ05_21490</name>
</gene>
<evidence type="ECO:0000313" key="1">
    <source>
        <dbReference type="EMBL" id="ASI92379.1"/>
    </source>
</evidence>
<evidence type="ECO:0000313" key="2">
    <source>
        <dbReference type="Proteomes" id="UP000197092"/>
    </source>
</evidence>
<protein>
    <submittedName>
        <fullName evidence="1">Uncharacterized protein</fullName>
    </submittedName>
</protein>
<dbReference type="Proteomes" id="UP000197092">
    <property type="component" value="Chromosome 2"/>
</dbReference>
<proteinExistence type="predicted"/>
<name>A0AAN1FKL9_9VIBR</name>
<dbReference type="SUPFAM" id="SSF55486">
    <property type="entry name" value="Metalloproteases ('zincins'), catalytic domain"/>
    <property type="match status" value="1"/>
</dbReference>
<accession>A0AAN1FKL9</accession>
<dbReference type="EMBL" id="CP018309">
    <property type="protein sequence ID" value="ASI92379.1"/>
    <property type="molecule type" value="Genomic_DNA"/>
</dbReference>
<sequence>MNKSVLVVGSIVVVASLFYFGKRSGEELSLPECELTKVAETPVFFFTDDSIDEHRLQEYIDYSNLVLSNSCVPLKRTLAGVSNIDTGEFKGNEVGKLHQQLLKQMTPYDHEKLKQTDSYYVLVLPNSHEFTEDGTVGTAHVNFSRRFLILSSDSDVHVLEHELGHLAWAWHNDTPDYWLKGGLLPEFHKHIRSYARGALCGDAGTVMTYAENQLPIYSSPDIKYYDKACGNENSANNARLMREFAASLLSAEANFKEKTL</sequence>
<reference evidence="2" key="1">
    <citation type="submission" date="2016-12" db="EMBL/GenBank/DDBJ databases">
        <title>Comparative genomic analysis reveals the diversity, evolution, and environmental adaptation strategies of the genus Vibrio.</title>
        <authorList>
            <person name="Lin H."/>
            <person name="Wang X."/>
            <person name="Zhang X.-H."/>
        </authorList>
    </citation>
    <scope>NUCLEOTIDE SEQUENCE [LARGE SCALE GENOMIC DNA]</scope>
    <source>
        <strain evidence="2">QT6D1</strain>
    </source>
</reference>
<dbReference type="AlphaFoldDB" id="A0AAN1FKL9"/>